<accession>A0A1B9IUI4</accession>
<reference evidence="3" key="2">
    <citation type="submission" date="2013-12" db="EMBL/GenBank/DDBJ databases">
        <title>Evolution of pathogenesis and genome organization in the Tremellales.</title>
        <authorList>
            <person name="Cuomo C."/>
            <person name="Litvintseva A."/>
            <person name="Heitman J."/>
            <person name="Chen Y."/>
            <person name="Sun S."/>
            <person name="Springer D."/>
            <person name="Dromer F."/>
            <person name="Young S."/>
            <person name="Zeng Q."/>
            <person name="Chapman S."/>
            <person name="Gujja S."/>
            <person name="Saif S."/>
            <person name="Birren B."/>
        </authorList>
    </citation>
    <scope>NUCLEOTIDE SEQUENCE [LARGE SCALE GENOMIC DNA]</scope>
    <source>
        <strain evidence="3">CBS 10435</strain>
    </source>
</reference>
<keyword evidence="3" id="KW-1185">Reference proteome</keyword>
<dbReference type="AlphaFoldDB" id="A0A1B9IUI4"/>
<feature type="region of interest" description="Disordered" evidence="1">
    <location>
        <begin position="1"/>
        <end position="34"/>
    </location>
</feature>
<feature type="compositionally biased region" description="Polar residues" evidence="1">
    <location>
        <begin position="15"/>
        <end position="34"/>
    </location>
</feature>
<proteinExistence type="predicted"/>
<sequence length="170" mass="18871">MNPSSSILDAFPLNSDPSHTVKSNPIQASDSDAQPETVYIILEHTYEHDQDRKGRTKVPTKFAYSSIYEANQAAYKILISRGGVDQDGTMKDPNCHTECFSGEHMFMTGRNYTCFVEVKEMKMVYPKQPKTKGKKRASTGVTSGKELGQQDGKGQKKQKKTSDVVDLTGV</sequence>
<evidence type="ECO:0000256" key="1">
    <source>
        <dbReference type="SAM" id="MobiDB-lite"/>
    </source>
</evidence>
<protein>
    <submittedName>
        <fullName evidence="2">Uncharacterized protein</fullName>
    </submittedName>
</protein>
<gene>
    <name evidence="2" type="ORF">L486_03698</name>
</gene>
<reference evidence="2 3" key="1">
    <citation type="submission" date="2013-07" db="EMBL/GenBank/DDBJ databases">
        <title>The Genome Sequence of Kwoniella mangroviensis CBS10435.</title>
        <authorList>
            <consortium name="The Broad Institute Genome Sequencing Platform"/>
            <person name="Cuomo C."/>
            <person name="Litvintseva A."/>
            <person name="Chen Y."/>
            <person name="Heitman J."/>
            <person name="Sun S."/>
            <person name="Springer D."/>
            <person name="Dromer F."/>
            <person name="Young S.K."/>
            <person name="Zeng Q."/>
            <person name="Gargeya S."/>
            <person name="Fitzgerald M."/>
            <person name="Abouelleil A."/>
            <person name="Alvarado L."/>
            <person name="Berlin A.M."/>
            <person name="Chapman S.B."/>
            <person name="Dewar J."/>
            <person name="Goldberg J."/>
            <person name="Griggs A."/>
            <person name="Gujja S."/>
            <person name="Hansen M."/>
            <person name="Howarth C."/>
            <person name="Imamovic A."/>
            <person name="Larimer J."/>
            <person name="McCowan C."/>
            <person name="Murphy C."/>
            <person name="Pearson M."/>
            <person name="Priest M."/>
            <person name="Roberts A."/>
            <person name="Saif S."/>
            <person name="Shea T."/>
            <person name="Sykes S."/>
            <person name="Wortman J."/>
            <person name="Nusbaum C."/>
            <person name="Birren B."/>
        </authorList>
    </citation>
    <scope>NUCLEOTIDE SEQUENCE [LARGE SCALE GENOMIC DNA]</scope>
    <source>
        <strain evidence="2 3">CBS 10435</strain>
    </source>
</reference>
<name>A0A1B9IUI4_9TREE</name>
<organism evidence="2 3">
    <name type="scientific">Kwoniella mangroviensis CBS 10435</name>
    <dbReference type="NCBI Taxonomy" id="1331196"/>
    <lineage>
        <taxon>Eukaryota</taxon>
        <taxon>Fungi</taxon>
        <taxon>Dikarya</taxon>
        <taxon>Basidiomycota</taxon>
        <taxon>Agaricomycotina</taxon>
        <taxon>Tremellomycetes</taxon>
        <taxon>Tremellales</taxon>
        <taxon>Cryptococcaceae</taxon>
        <taxon>Kwoniella</taxon>
    </lineage>
</organism>
<dbReference type="OrthoDB" id="2565151at2759"/>
<evidence type="ECO:0000313" key="3">
    <source>
        <dbReference type="Proteomes" id="UP000092583"/>
    </source>
</evidence>
<dbReference type="Proteomes" id="UP000092583">
    <property type="component" value="Unassembled WGS sequence"/>
</dbReference>
<dbReference type="EMBL" id="KI669461">
    <property type="protein sequence ID" value="OCF59196.1"/>
    <property type="molecule type" value="Genomic_DNA"/>
</dbReference>
<evidence type="ECO:0000313" key="2">
    <source>
        <dbReference type="EMBL" id="OCF59196.1"/>
    </source>
</evidence>
<feature type="region of interest" description="Disordered" evidence="1">
    <location>
        <begin position="127"/>
        <end position="170"/>
    </location>
</feature>